<evidence type="ECO:0000313" key="1">
    <source>
        <dbReference type="EMBL" id="EDV02657.1"/>
    </source>
</evidence>
<sequence>MNFLNSLSHSSVCCFVGSHEAYNFSKYFISLVSRGLSLPYRAVINTLPIGIFTGERQERKFTCQVLLMTQR</sequence>
<proteinExistence type="predicted"/>
<gene>
    <name evidence="1" type="ORF">BACCOP_00216</name>
</gene>
<evidence type="ECO:0000313" key="2">
    <source>
        <dbReference type="Proteomes" id="UP000003146"/>
    </source>
</evidence>
<comment type="caution">
    <text evidence="1">The sequence shown here is derived from an EMBL/GenBank/DDBJ whole genome shotgun (WGS) entry which is preliminary data.</text>
</comment>
<reference evidence="1 2" key="1">
    <citation type="submission" date="2008-04" db="EMBL/GenBank/DDBJ databases">
        <title>Draft genome sequence of Bacteroides coprocola (DSM 17136).</title>
        <authorList>
            <person name="Sudarsanam P."/>
            <person name="Ley R."/>
            <person name="Guruge J."/>
            <person name="Turnbaugh P.J."/>
            <person name="Mahowald M."/>
            <person name="Liep D."/>
            <person name="Gordon J."/>
        </authorList>
    </citation>
    <scope>NUCLEOTIDE SEQUENCE [LARGE SCALE GENOMIC DNA]</scope>
    <source>
        <strain evidence="1 2">DSM 17136</strain>
    </source>
</reference>
<dbReference type="Proteomes" id="UP000003146">
    <property type="component" value="Unassembled WGS sequence"/>
</dbReference>
<dbReference type="EMBL" id="ABIY02000022">
    <property type="protein sequence ID" value="EDV02657.1"/>
    <property type="molecule type" value="Genomic_DNA"/>
</dbReference>
<dbReference type="STRING" id="470145.BACCOP_00216"/>
<protein>
    <submittedName>
        <fullName evidence="1">Uncharacterized protein</fullName>
    </submittedName>
</protein>
<dbReference type="AlphaFoldDB" id="B3JEC6"/>
<reference evidence="1 2" key="2">
    <citation type="submission" date="2008-04" db="EMBL/GenBank/DDBJ databases">
        <authorList>
            <person name="Fulton L."/>
            <person name="Clifton S."/>
            <person name="Fulton B."/>
            <person name="Xu J."/>
            <person name="Minx P."/>
            <person name="Pepin K.H."/>
            <person name="Johnson M."/>
            <person name="Thiruvilangam P."/>
            <person name="Bhonagiri V."/>
            <person name="Nash W.E."/>
            <person name="Mardis E.R."/>
            <person name="Wilson R.K."/>
        </authorList>
    </citation>
    <scope>NUCLEOTIDE SEQUENCE [LARGE SCALE GENOMIC DNA]</scope>
    <source>
        <strain evidence="1 2">DSM 17136</strain>
    </source>
</reference>
<dbReference type="HOGENOM" id="CLU_2731510_0_0_10"/>
<organism evidence="1 2">
    <name type="scientific">Phocaeicola coprocola DSM 17136</name>
    <dbReference type="NCBI Taxonomy" id="470145"/>
    <lineage>
        <taxon>Bacteria</taxon>
        <taxon>Pseudomonadati</taxon>
        <taxon>Bacteroidota</taxon>
        <taxon>Bacteroidia</taxon>
        <taxon>Bacteroidales</taxon>
        <taxon>Bacteroidaceae</taxon>
        <taxon>Phocaeicola</taxon>
    </lineage>
</organism>
<name>B3JEC6_9BACT</name>
<accession>B3JEC6</accession>